<evidence type="ECO:0000313" key="1">
    <source>
        <dbReference type="EMBL" id="MBB4957557.1"/>
    </source>
</evidence>
<keyword evidence="2" id="KW-1185">Reference proteome</keyword>
<evidence type="ECO:0000313" key="2">
    <source>
        <dbReference type="Proteomes" id="UP000578819"/>
    </source>
</evidence>
<dbReference type="EMBL" id="JACHJW010000001">
    <property type="protein sequence ID" value="MBB4957557.1"/>
    <property type="molecule type" value="Genomic_DNA"/>
</dbReference>
<accession>A0A7W7WNF2</accession>
<protein>
    <submittedName>
        <fullName evidence="1">Uncharacterized protein</fullName>
    </submittedName>
</protein>
<sequence>MLSGPSAGEPVPLSEKMVAHYRDTMLAHADDPKLGACPRCLRTRCPDWWWAYERLAAAGRLTDLPGPASSGGGVGAPE</sequence>
<name>A0A7W7WNF2_9ACTN</name>
<proteinExistence type="predicted"/>
<dbReference type="RefSeq" id="WP_184533634.1">
    <property type="nucleotide sequence ID" value="NZ_JACHJW010000001.1"/>
</dbReference>
<dbReference type="AlphaFoldDB" id="A0A7W7WNF2"/>
<dbReference type="Proteomes" id="UP000578819">
    <property type="component" value="Unassembled WGS sequence"/>
</dbReference>
<comment type="caution">
    <text evidence="1">The sequence shown here is derived from an EMBL/GenBank/DDBJ whole genome shotgun (WGS) entry which is preliminary data.</text>
</comment>
<reference evidence="1 2" key="1">
    <citation type="submission" date="2020-08" db="EMBL/GenBank/DDBJ databases">
        <title>Sequencing the genomes of 1000 actinobacteria strains.</title>
        <authorList>
            <person name="Klenk H.-P."/>
        </authorList>
    </citation>
    <scope>NUCLEOTIDE SEQUENCE [LARGE SCALE GENOMIC DNA]</scope>
    <source>
        <strain evidence="1 2">DSM 45886</strain>
    </source>
</reference>
<organism evidence="1 2">
    <name type="scientific">Micromonospora polyrhachis</name>
    <dbReference type="NCBI Taxonomy" id="1282883"/>
    <lineage>
        <taxon>Bacteria</taxon>
        <taxon>Bacillati</taxon>
        <taxon>Actinomycetota</taxon>
        <taxon>Actinomycetes</taxon>
        <taxon>Micromonosporales</taxon>
        <taxon>Micromonosporaceae</taxon>
        <taxon>Micromonospora</taxon>
    </lineage>
</organism>
<gene>
    <name evidence="1" type="ORF">FHR38_001290</name>
</gene>